<dbReference type="Gene3D" id="2.40.70.10">
    <property type="entry name" value="Acid Proteases"/>
    <property type="match status" value="1"/>
</dbReference>
<evidence type="ECO:0000256" key="2">
    <source>
        <dbReference type="ARBA" id="ARBA00022801"/>
    </source>
</evidence>
<dbReference type="InterPro" id="IPR021109">
    <property type="entry name" value="Peptidase_aspartic_dom_sf"/>
</dbReference>
<accession>A0A9P6GW37</accession>
<dbReference type="PROSITE" id="PS50175">
    <property type="entry name" value="ASP_PROT_RETROV"/>
    <property type="match status" value="1"/>
</dbReference>
<evidence type="ECO:0000256" key="1">
    <source>
        <dbReference type="ARBA" id="ARBA00022750"/>
    </source>
</evidence>
<dbReference type="Pfam" id="PF00077">
    <property type="entry name" value="RVP"/>
    <property type="match status" value="1"/>
</dbReference>
<dbReference type="GO" id="GO:0006508">
    <property type="term" value="P:proteolysis"/>
    <property type="evidence" value="ECO:0007669"/>
    <property type="project" value="InterPro"/>
</dbReference>
<evidence type="ECO:0000313" key="4">
    <source>
        <dbReference type="EMBL" id="KAF9761361.1"/>
    </source>
</evidence>
<dbReference type="SUPFAM" id="SSF50630">
    <property type="entry name" value="Acid proteases"/>
    <property type="match status" value="1"/>
</dbReference>
<dbReference type="GO" id="GO:0004190">
    <property type="term" value="F:aspartic-type endopeptidase activity"/>
    <property type="evidence" value="ECO:0007669"/>
    <property type="project" value="UniProtKB-KW"/>
</dbReference>
<reference evidence="4 5" key="1">
    <citation type="journal article" date="2020" name="Genome Biol. Evol.">
        <title>Comparative genomics of strictly vertically transmitted, feminizing microsporidia endosymbionts of amphipod crustaceans.</title>
        <authorList>
            <person name="Cormier A."/>
            <person name="Chebbi M.A."/>
            <person name="Giraud I."/>
            <person name="Wattier R."/>
            <person name="Teixeira M."/>
            <person name="Gilbert C."/>
            <person name="Rigaud T."/>
            <person name="Cordaux R."/>
        </authorList>
    </citation>
    <scope>NUCLEOTIDE SEQUENCE [LARGE SCALE GENOMIC DNA]</scope>
    <source>
        <strain evidence="4 5">Ou3-Ou53</strain>
    </source>
</reference>
<keyword evidence="2" id="KW-0378">Hydrolase</keyword>
<comment type="caution">
    <text evidence="4">The sequence shown here is derived from an EMBL/GenBank/DDBJ whole genome shotgun (WGS) entry which is preliminary data.</text>
</comment>
<feature type="domain" description="Peptidase A2" evidence="3">
    <location>
        <begin position="58"/>
        <end position="94"/>
    </location>
</feature>
<gene>
    <name evidence="4" type="ORF">NGRA_2698</name>
</gene>
<dbReference type="PROSITE" id="PS00141">
    <property type="entry name" value="ASP_PROTEASE"/>
    <property type="match status" value="1"/>
</dbReference>
<dbReference type="Proteomes" id="UP000740883">
    <property type="component" value="Unassembled WGS sequence"/>
</dbReference>
<proteinExistence type="predicted"/>
<dbReference type="InterPro" id="IPR018061">
    <property type="entry name" value="Retropepsins"/>
</dbReference>
<dbReference type="OrthoDB" id="775972at2759"/>
<protein>
    <recommendedName>
        <fullName evidence="3">Peptidase A2 domain-containing protein</fullName>
    </recommendedName>
</protein>
<keyword evidence="1" id="KW-0064">Aspartyl protease</keyword>
<sequence length="119" mass="13382">MAGSARGVKRIEQDVIEQIQEDLETDDKINKEDFIYSINSTYYGNPFFVTMYLYGVPRKCLIDTGADVSLIHNDILPKNTEYRTFKGSIGSACGTQIKINKKAIVIQGDIEGLNSFSRH</sequence>
<dbReference type="InterPro" id="IPR001995">
    <property type="entry name" value="Peptidase_A2_cat"/>
</dbReference>
<name>A0A9P6GW37_9MICR</name>
<dbReference type="EMBL" id="SBJO01000354">
    <property type="protein sequence ID" value="KAF9761361.1"/>
    <property type="molecule type" value="Genomic_DNA"/>
</dbReference>
<evidence type="ECO:0000259" key="3">
    <source>
        <dbReference type="PROSITE" id="PS50175"/>
    </source>
</evidence>
<evidence type="ECO:0000313" key="5">
    <source>
        <dbReference type="Proteomes" id="UP000740883"/>
    </source>
</evidence>
<dbReference type="InterPro" id="IPR001969">
    <property type="entry name" value="Aspartic_peptidase_AS"/>
</dbReference>
<keyword evidence="5" id="KW-1185">Reference proteome</keyword>
<keyword evidence="1" id="KW-0645">Protease</keyword>
<organism evidence="4 5">
    <name type="scientific">Nosema granulosis</name>
    <dbReference type="NCBI Taxonomy" id="83296"/>
    <lineage>
        <taxon>Eukaryota</taxon>
        <taxon>Fungi</taxon>
        <taxon>Fungi incertae sedis</taxon>
        <taxon>Microsporidia</taxon>
        <taxon>Nosematidae</taxon>
        <taxon>Nosema</taxon>
    </lineage>
</organism>
<dbReference type="AlphaFoldDB" id="A0A9P6GW37"/>